<dbReference type="Proteomes" id="UP000562322">
    <property type="component" value="Unassembled WGS sequence"/>
</dbReference>
<name>A0A7L0W652_ALELA</name>
<evidence type="ECO:0000313" key="5">
    <source>
        <dbReference type="EMBL" id="NXL86374.1"/>
    </source>
</evidence>
<organism evidence="5 6">
    <name type="scientific">Alectura lathami</name>
    <name type="common">Australian brush turkey</name>
    <dbReference type="NCBI Taxonomy" id="81907"/>
    <lineage>
        <taxon>Eukaryota</taxon>
        <taxon>Metazoa</taxon>
        <taxon>Chordata</taxon>
        <taxon>Craniata</taxon>
        <taxon>Vertebrata</taxon>
        <taxon>Euteleostomi</taxon>
        <taxon>Archelosauria</taxon>
        <taxon>Archosauria</taxon>
        <taxon>Dinosauria</taxon>
        <taxon>Saurischia</taxon>
        <taxon>Theropoda</taxon>
        <taxon>Coelurosauria</taxon>
        <taxon>Aves</taxon>
        <taxon>Neognathae</taxon>
        <taxon>Galloanserae</taxon>
        <taxon>Galliformes</taxon>
        <taxon>Megapodiidae</taxon>
        <taxon>Alectura</taxon>
    </lineage>
</organism>
<keyword evidence="1" id="KW-0645">Protease</keyword>
<evidence type="ECO:0000256" key="2">
    <source>
        <dbReference type="ARBA" id="ARBA00022750"/>
    </source>
</evidence>
<keyword evidence="6" id="KW-1185">Reference proteome</keyword>
<dbReference type="EMBL" id="VXAV01003338">
    <property type="protein sequence ID" value="NXL86374.1"/>
    <property type="molecule type" value="Genomic_DNA"/>
</dbReference>
<dbReference type="CDD" id="cd07557">
    <property type="entry name" value="trimeric_dUTPase"/>
    <property type="match status" value="1"/>
</dbReference>
<comment type="caution">
    <text evidence="5">The sequence shown here is derived from an EMBL/GenBank/DDBJ whole genome shotgun (WGS) entry which is preliminary data.</text>
</comment>
<dbReference type="SUPFAM" id="SSF51283">
    <property type="entry name" value="dUTPase-like"/>
    <property type="match status" value="1"/>
</dbReference>
<dbReference type="InterPro" id="IPR051592">
    <property type="entry name" value="HERV-K_Pro_peptidase_A2"/>
</dbReference>
<dbReference type="GO" id="GO:0006508">
    <property type="term" value="P:proteolysis"/>
    <property type="evidence" value="ECO:0007669"/>
    <property type="project" value="UniProtKB-KW"/>
</dbReference>
<dbReference type="PANTHER" id="PTHR19422:SF123">
    <property type="entry name" value="RT1 CLASS I, LOCUS CE15"/>
    <property type="match status" value="1"/>
</dbReference>
<dbReference type="PANTHER" id="PTHR19422">
    <property type="entry name" value="GAG RETROVIRAL POLYPROTEIN"/>
    <property type="match status" value="1"/>
</dbReference>
<evidence type="ECO:0000259" key="4">
    <source>
        <dbReference type="PROSITE" id="PS50175"/>
    </source>
</evidence>
<dbReference type="OrthoDB" id="9900537at2759"/>
<dbReference type="GO" id="GO:0004190">
    <property type="term" value="F:aspartic-type endopeptidase activity"/>
    <property type="evidence" value="ECO:0007669"/>
    <property type="project" value="UniProtKB-KW"/>
</dbReference>
<dbReference type="InterPro" id="IPR029054">
    <property type="entry name" value="dUTPase-like"/>
</dbReference>
<sequence length="156" mass="16571">AGSAVVALATAVATTLEDQSVHIIESNMTGPLGYGLSALLLGRSLISRQGIFIIPGVIDSDYTGVIKIMVYTPSPPVFIPADCKIAQLIPFKSCVPHAKSKECGDAGFGSTGMPQIMLAMDTLKSKPEIIVELQNSQQENIQLQMLIDTRADVTII</sequence>
<reference evidence="5 6" key="1">
    <citation type="submission" date="2019-09" db="EMBL/GenBank/DDBJ databases">
        <title>Bird 10,000 Genomes (B10K) Project - Family phase.</title>
        <authorList>
            <person name="Zhang G."/>
        </authorList>
    </citation>
    <scope>NUCLEOTIDE SEQUENCE [LARGE SCALE GENOMIC DNA]</scope>
    <source>
        <strain evidence="5">B10K-DU-001-39</strain>
        <tissue evidence="5">Muscle</tissue>
    </source>
</reference>
<dbReference type="InterPro" id="IPR036157">
    <property type="entry name" value="dUTPase-like_sf"/>
</dbReference>
<evidence type="ECO:0000313" key="6">
    <source>
        <dbReference type="Proteomes" id="UP000562322"/>
    </source>
</evidence>
<feature type="non-terminal residue" evidence="5">
    <location>
        <position position="1"/>
    </location>
</feature>
<protein>
    <submittedName>
        <fullName evidence="5">POK9 protein</fullName>
    </submittedName>
</protein>
<evidence type="ECO:0000256" key="3">
    <source>
        <dbReference type="ARBA" id="ARBA00022801"/>
    </source>
</evidence>
<keyword evidence="2" id="KW-0064">Aspartyl protease</keyword>
<dbReference type="Gene3D" id="2.70.40.10">
    <property type="match status" value="1"/>
</dbReference>
<evidence type="ECO:0000256" key="1">
    <source>
        <dbReference type="ARBA" id="ARBA00022670"/>
    </source>
</evidence>
<feature type="non-terminal residue" evidence="5">
    <location>
        <position position="156"/>
    </location>
</feature>
<gene>
    <name evidence="5" type="primary">Ervk9_1</name>
    <name evidence="5" type="ORF">ALELAT_R07220</name>
</gene>
<dbReference type="PROSITE" id="PS50175">
    <property type="entry name" value="ASP_PROT_RETROV"/>
    <property type="match status" value="1"/>
</dbReference>
<proteinExistence type="predicted"/>
<dbReference type="InterPro" id="IPR033704">
    <property type="entry name" value="dUTPase_trimeric"/>
</dbReference>
<dbReference type="Pfam" id="PF00692">
    <property type="entry name" value="dUTPase"/>
    <property type="match status" value="1"/>
</dbReference>
<dbReference type="AlphaFoldDB" id="A0A7L0W652"/>
<keyword evidence="3" id="KW-0378">Hydrolase</keyword>
<dbReference type="InterPro" id="IPR001995">
    <property type="entry name" value="Peptidase_A2_cat"/>
</dbReference>
<accession>A0A7L0W652</accession>
<feature type="domain" description="Peptidase A2" evidence="4">
    <location>
        <begin position="143"/>
        <end position="156"/>
    </location>
</feature>